<name>A0AAP0JLU4_9MAGN</name>
<gene>
    <name evidence="1" type="ORF">Syun_015519</name>
</gene>
<keyword evidence="2" id="KW-1185">Reference proteome</keyword>
<dbReference type="Proteomes" id="UP001420932">
    <property type="component" value="Unassembled WGS sequence"/>
</dbReference>
<protein>
    <submittedName>
        <fullName evidence="1">Uncharacterized protein</fullName>
    </submittedName>
</protein>
<accession>A0AAP0JLU4</accession>
<dbReference type="EMBL" id="JBBNAF010000006">
    <property type="protein sequence ID" value="KAK9136189.1"/>
    <property type="molecule type" value="Genomic_DNA"/>
</dbReference>
<organism evidence="1 2">
    <name type="scientific">Stephania yunnanensis</name>
    <dbReference type="NCBI Taxonomy" id="152371"/>
    <lineage>
        <taxon>Eukaryota</taxon>
        <taxon>Viridiplantae</taxon>
        <taxon>Streptophyta</taxon>
        <taxon>Embryophyta</taxon>
        <taxon>Tracheophyta</taxon>
        <taxon>Spermatophyta</taxon>
        <taxon>Magnoliopsida</taxon>
        <taxon>Ranunculales</taxon>
        <taxon>Menispermaceae</taxon>
        <taxon>Menispermoideae</taxon>
        <taxon>Cissampelideae</taxon>
        <taxon>Stephania</taxon>
    </lineage>
</organism>
<reference evidence="1 2" key="1">
    <citation type="submission" date="2024-01" db="EMBL/GenBank/DDBJ databases">
        <title>Genome assemblies of Stephania.</title>
        <authorList>
            <person name="Yang L."/>
        </authorList>
    </citation>
    <scope>NUCLEOTIDE SEQUENCE [LARGE SCALE GENOMIC DNA]</scope>
    <source>
        <strain evidence="1">YNDBR</strain>
        <tissue evidence="1">Leaf</tissue>
    </source>
</reference>
<dbReference type="AlphaFoldDB" id="A0AAP0JLU4"/>
<evidence type="ECO:0000313" key="1">
    <source>
        <dbReference type="EMBL" id="KAK9136189.1"/>
    </source>
</evidence>
<comment type="caution">
    <text evidence="1">The sequence shown here is derived from an EMBL/GenBank/DDBJ whole genome shotgun (WGS) entry which is preliminary data.</text>
</comment>
<sequence length="51" mass="5497">MDVMLSVLGDSRICDDGRLDADHTVNKATCLIGELGNLIVEPSKNVIIRGE</sequence>
<proteinExistence type="predicted"/>
<evidence type="ECO:0000313" key="2">
    <source>
        <dbReference type="Proteomes" id="UP001420932"/>
    </source>
</evidence>